<evidence type="ECO:0000313" key="2">
    <source>
        <dbReference type="Proteomes" id="UP000663879"/>
    </source>
</evidence>
<feature type="non-terminal residue" evidence="1">
    <location>
        <position position="26"/>
    </location>
</feature>
<name>A0A814TI40_9BILA</name>
<reference evidence="1" key="1">
    <citation type="submission" date="2021-02" db="EMBL/GenBank/DDBJ databases">
        <authorList>
            <person name="Nowell W R."/>
        </authorList>
    </citation>
    <scope>NUCLEOTIDE SEQUENCE</scope>
    <source>
        <strain evidence="1">Ploen Becks lab</strain>
    </source>
</reference>
<comment type="caution">
    <text evidence="1">The sequence shown here is derived from an EMBL/GenBank/DDBJ whole genome shotgun (WGS) entry which is preliminary data.</text>
</comment>
<protein>
    <submittedName>
        <fullName evidence="1">Uncharacterized protein</fullName>
    </submittedName>
</protein>
<dbReference type="EMBL" id="CAJNOC010014637">
    <property type="protein sequence ID" value="CAF1161766.1"/>
    <property type="molecule type" value="Genomic_DNA"/>
</dbReference>
<sequence>ATSLTQWLVNFALGGNNKGFWSDLGG</sequence>
<accession>A0A814TI40</accession>
<organism evidence="1 2">
    <name type="scientific">Brachionus calyciflorus</name>
    <dbReference type="NCBI Taxonomy" id="104777"/>
    <lineage>
        <taxon>Eukaryota</taxon>
        <taxon>Metazoa</taxon>
        <taxon>Spiralia</taxon>
        <taxon>Gnathifera</taxon>
        <taxon>Rotifera</taxon>
        <taxon>Eurotatoria</taxon>
        <taxon>Monogononta</taxon>
        <taxon>Pseudotrocha</taxon>
        <taxon>Ploima</taxon>
        <taxon>Brachionidae</taxon>
        <taxon>Brachionus</taxon>
    </lineage>
</organism>
<dbReference type="AlphaFoldDB" id="A0A814TI40"/>
<keyword evidence="2" id="KW-1185">Reference proteome</keyword>
<evidence type="ECO:0000313" key="1">
    <source>
        <dbReference type="EMBL" id="CAF1161766.1"/>
    </source>
</evidence>
<feature type="non-terminal residue" evidence="1">
    <location>
        <position position="1"/>
    </location>
</feature>
<proteinExistence type="predicted"/>
<dbReference type="Proteomes" id="UP000663879">
    <property type="component" value="Unassembled WGS sequence"/>
</dbReference>
<gene>
    <name evidence="1" type="ORF">OXX778_LOCUS23607</name>
</gene>